<sequence>MIIALEIFKRTKAKWMHTEISAYAQNPPPSSAEQW</sequence>
<dbReference type="EMBL" id="GBRH01263390">
    <property type="protein sequence ID" value="JAD34505.1"/>
    <property type="molecule type" value="Transcribed_RNA"/>
</dbReference>
<organism evidence="1">
    <name type="scientific">Arundo donax</name>
    <name type="common">Giant reed</name>
    <name type="synonym">Donax arundinaceus</name>
    <dbReference type="NCBI Taxonomy" id="35708"/>
    <lineage>
        <taxon>Eukaryota</taxon>
        <taxon>Viridiplantae</taxon>
        <taxon>Streptophyta</taxon>
        <taxon>Embryophyta</taxon>
        <taxon>Tracheophyta</taxon>
        <taxon>Spermatophyta</taxon>
        <taxon>Magnoliopsida</taxon>
        <taxon>Liliopsida</taxon>
        <taxon>Poales</taxon>
        <taxon>Poaceae</taxon>
        <taxon>PACMAD clade</taxon>
        <taxon>Arundinoideae</taxon>
        <taxon>Arundineae</taxon>
        <taxon>Arundo</taxon>
    </lineage>
</organism>
<dbReference type="AlphaFoldDB" id="A0A0A8ZCM7"/>
<name>A0A0A8ZCM7_ARUDO</name>
<reference evidence="1" key="2">
    <citation type="journal article" date="2015" name="Data Brief">
        <title>Shoot transcriptome of the giant reed, Arundo donax.</title>
        <authorList>
            <person name="Barrero R.A."/>
            <person name="Guerrero F.D."/>
            <person name="Moolhuijzen P."/>
            <person name="Goolsby J.A."/>
            <person name="Tidwell J."/>
            <person name="Bellgard S.E."/>
            <person name="Bellgard M.I."/>
        </authorList>
    </citation>
    <scope>NUCLEOTIDE SEQUENCE</scope>
    <source>
        <tissue evidence="1">Shoot tissue taken approximately 20 cm above the soil surface</tissue>
    </source>
</reference>
<evidence type="ECO:0000313" key="1">
    <source>
        <dbReference type="EMBL" id="JAD34505.1"/>
    </source>
</evidence>
<protein>
    <submittedName>
        <fullName evidence="1">Uncharacterized protein</fullName>
    </submittedName>
</protein>
<accession>A0A0A8ZCM7</accession>
<proteinExistence type="predicted"/>
<reference evidence="1" key="1">
    <citation type="submission" date="2014-09" db="EMBL/GenBank/DDBJ databases">
        <authorList>
            <person name="Magalhaes I.L.F."/>
            <person name="Oliveira U."/>
            <person name="Santos F.R."/>
            <person name="Vidigal T.H.D.A."/>
            <person name="Brescovit A.D."/>
            <person name="Santos A.J."/>
        </authorList>
    </citation>
    <scope>NUCLEOTIDE SEQUENCE</scope>
    <source>
        <tissue evidence="1">Shoot tissue taken approximately 20 cm above the soil surface</tissue>
    </source>
</reference>